<name>A0A0R3JXQ3_CALMK</name>
<evidence type="ECO:0000256" key="1">
    <source>
        <dbReference type="SAM" id="Phobius"/>
    </source>
</evidence>
<evidence type="ECO:0000313" key="2">
    <source>
        <dbReference type="EMBL" id="KRQ87117.1"/>
    </source>
</evidence>
<dbReference type="STRING" id="908809.ABG79_00915"/>
<dbReference type="Proteomes" id="UP000052015">
    <property type="component" value="Unassembled WGS sequence"/>
</dbReference>
<keyword evidence="3" id="KW-1185">Reference proteome</keyword>
<keyword evidence="1" id="KW-0472">Membrane</keyword>
<gene>
    <name evidence="2" type="ORF">ABG79_00915</name>
</gene>
<dbReference type="RefSeq" id="WP_057977590.1">
    <property type="nucleotide sequence ID" value="NZ_LKHP01000004.1"/>
</dbReference>
<comment type="caution">
    <text evidence="2">The sequence shown here is derived from an EMBL/GenBank/DDBJ whole genome shotgun (WGS) entry which is preliminary data.</text>
</comment>
<protein>
    <submittedName>
        <fullName evidence="2">Helix-turn-helix domain protein</fullName>
    </submittedName>
</protein>
<dbReference type="OrthoDB" id="1913083at2"/>
<feature type="transmembrane region" description="Helical" evidence="1">
    <location>
        <begin position="12"/>
        <end position="33"/>
    </location>
</feature>
<proteinExistence type="predicted"/>
<dbReference type="AlphaFoldDB" id="A0A0R3JXQ3"/>
<accession>A0A0R3JXQ3</accession>
<dbReference type="EMBL" id="LKHP01000004">
    <property type="protein sequence ID" value="KRQ87117.1"/>
    <property type="molecule type" value="Genomic_DNA"/>
</dbReference>
<keyword evidence="1" id="KW-1133">Transmembrane helix</keyword>
<sequence length="124" mass="14538">MENKNSKLFYSIILLSICLLISSLVVSYTALNISKQFAYRESRYNKELLTLSEASEYLSISEEDIMDIIATEEKILHEQSVFTGRMFPYIRINSKLYFSKDLIDEWIKEATGKSYDTKKRTILR</sequence>
<organism evidence="2 3">
    <name type="scientific">Caloramator mitchellensis</name>
    <dbReference type="NCBI Taxonomy" id="908809"/>
    <lineage>
        <taxon>Bacteria</taxon>
        <taxon>Bacillati</taxon>
        <taxon>Bacillota</taxon>
        <taxon>Clostridia</taxon>
        <taxon>Eubacteriales</taxon>
        <taxon>Clostridiaceae</taxon>
        <taxon>Caloramator</taxon>
    </lineage>
</organism>
<keyword evidence="1" id="KW-0812">Transmembrane</keyword>
<reference evidence="2 3" key="1">
    <citation type="submission" date="2015-09" db="EMBL/GenBank/DDBJ databases">
        <title>Draft genome sequence of a Caloramator mitchellensis, a moderate thermophile from the Great Artesian Basin of Australia.</title>
        <authorList>
            <person name="Patel B.K."/>
        </authorList>
    </citation>
    <scope>NUCLEOTIDE SEQUENCE [LARGE SCALE GENOMIC DNA]</scope>
    <source>
        <strain evidence="2 3">VF08</strain>
    </source>
</reference>
<evidence type="ECO:0000313" key="3">
    <source>
        <dbReference type="Proteomes" id="UP000052015"/>
    </source>
</evidence>